<accession>A0A1S8RW14</accession>
<reference evidence="3 4" key="1">
    <citation type="submission" date="2016-05" db="EMBL/GenBank/DDBJ databases">
        <title>Microbial solvent formation.</title>
        <authorList>
            <person name="Poehlein A."/>
            <person name="Montoya Solano J.D."/>
            <person name="Flitsch S."/>
            <person name="Krabben P."/>
            <person name="Duerre P."/>
            <person name="Daniel R."/>
        </authorList>
    </citation>
    <scope>NUCLEOTIDE SEQUENCE [LARGE SCALE GENOMIC DNA]</scope>
    <source>
        <strain evidence="3 4">DSM 53</strain>
    </source>
</reference>
<protein>
    <submittedName>
        <fullName evidence="3">Transcription antiterminator LicT</fullName>
    </submittedName>
</protein>
<keyword evidence="1" id="KW-0677">Repeat</keyword>
<dbReference type="NCBIfam" id="NF046042">
    <property type="entry name" value="LicT"/>
    <property type="match status" value="1"/>
</dbReference>
<evidence type="ECO:0000313" key="4">
    <source>
        <dbReference type="Proteomes" id="UP000190973"/>
    </source>
</evidence>
<dbReference type="Pfam" id="PF00874">
    <property type="entry name" value="PRD"/>
    <property type="match status" value="2"/>
</dbReference>
<dbReference type="GO" id="GO:0006355">
    <property type="term" value="P:regulation of DNA-templated transcription"/>
    <property type="evidence" value="ECO:0007669"/>
    <property type="project" value="InterPro"/>
</dbReference>
<dbReference type="Gene3D" id="2.30.24.10">
    <property type="entry name" value="CAT RNA-binding domain"/>
    <property type="match status" value="1"/>
</dbReference>
<gene>
    <name evidence="3" type="primary">licT_1</name>
    <name evidence="3" type="ORF">CLBCK_42180</name>
</gene>
<dbReference type="InterPro" id="IPR050661">
    <property type="entry name" value="BglG_antiterminators"/>
</dbReference>
<dbReference type="PROSITE" id="PS51372">
    <property type="entry name" value="PRD_2"/>
    <property type="match status" value="2"/>
</dbReference>
<dbReference type="PANTHER" id="PTHR30185:SF15">
    <property type="entry name" value="CRYPTIC BETA-GLUCOSIDE BGL OPERON ANTITERMINATOR"/>
    <property type="match status" value="1"/>
</dbReference>
<sequence length="278" mass="32658">MVIKKILNNNVVITENDSGKEIIVMGAGLAFKSKKGDIIPEEKIDKIFTLSDNEANQKLQLILSEIPLEYVEVTEKIINNAKEKLGKKLNDTLYITLTDHIYSSVERYNEGLPLKNALLWDTKRFYKEEFTIGMECLQIIKDKFNVDMQEDEAASIALHIVNAQMNEDMTILYDITKIMQEITNIVKYHFNIIFNEESLAYYRFITHLKFFAQRLLKENDYRDDNDSELFETVKKKYKDAYECTKKIDKFILEKYNYKLADEELLYLTIHITKVIKNS</sequence>
<dbReference type="InterPro" id="IPR004341">
    <property type="entry name" value="CAT_RNA-bd_dom"/>
</dbReference>
<dbReference type="SUPFAM" id="SSF63520">
    <property type="entry name" value="PTS-regulatory domain, PRD"/>
    <property type="match status" value="2"/>
</dbReference>
<dbReference type="Proteomes" id="UP000190973">
    <property type="component" value="Unassembled WGS sequence"/>
</dbReference>
<feature type="domain" description="PRD" evidence="2">
    <location>
        <begin position="65"/>
        <end position="169"/>
    </location>
</feature>
<evidence type="ECO:0000313" key="3">
    <source>
        <dbReference type="EMBL" id="OOM57235.1"/>
    </source>
</evidence>
<proteinExistence type="predicted"/>
<comment type="caution">
    <text evidence="3">The sequence shown here is derived from an EMBL/GenBank/DDBJ whole genome shotgun (WGS) entry which is preliminary data.</text>
</comment>
<dbReference type="Gene3D" id="1.10.1790.10">
    <property type="entry name" value="PRD domain"/>
    <property type="match status" value="2"/>
</dbReference>
<feature type="domain" description="PRD" evidence="2">
    <location>
        <begin position="170"/>
        <end position="278"/>
    </location>
</feature>
<organism evidence="3 4">
    <name type="scientific">Clostridium beijerinckii</name>
    <name type="common">Clostridium MP</name>
    <dbReference type="NCBI Taxonomy" id="1520"/>
    <lineage>
        <taxon>Bacteria</taxon>
        <taxon>Bacillati</taxon>
        <taxon>Bacillota</taxon>
        <taxon>Clostridia</taxon>
        <taxon>Eubacteriales</taxon>
        <taxon>Clostridiaceae</taxon>
        <taxon>Clostridium</taxon>
    </lineage>
</organism>
<evidence type="ECO:0000259" key="2">
    <source>
        <dbReference type="PROSITE" id="PS51372"/>
    </source>
</evidence>
<dbReference type="PANTHER" id="PTHR30185">
    <property type="entry name" value="CRYPTIC BETA-GLUCOSIDE BGL OPERON ANTITERMINATOR"/>
    <property type="match status" value="1"/>
</dbReference>
<dbReference type="Pfam" id="PF03123">
    <property type="entry name" value="CAT_RBD"/>
    <property type="match status" value="1"/>
</dbReference>
<dbReference type="SUPFAM" id="SSF50151">
    <property type="entry name" value="SacY-like RNA-binding domain"/>
    <property type="match status" value="1"/>
</dbReference>
<dbReference type="GO" id="GO:0003723">
    <property type="term" value="F:RNA binding"/>
    <property type="evidence" value="ECO:0007669"/>
    <property type="project" value="InterPro"/>
</dbReference>
<dbReference type="SMART" id="SM01061">
    <property type="entry name" value="CAT_RBD"/>
    <property type="match status" value="1"/>
</dbReference>
<dbReference type="RefSeq" id="WP_077840466.1">
    <property type="nucleotide sequence ID" value="NZ_JABTAE010000001.1"/>
</dbReference>
<name>A0A1S8RW14_CLOBE</name>
<evidence type="ECO:0000256" key="1">
    <source>
        <dbReference type="ARBA" id="ARBA00022737"/>
    </source>
</evidence>
<dbReference type="InterPro" id="IPR011608">
    <property type="entry name" value="PRD"/>
</dbReference>
<dbReference type="AlphaFoldDB" id="A0A1S8RW14"/>
<dbReference type="EMBL" id="LZZI01000115">
    <property type="protein sequence ID" value="OOM57235.1"/>
    <property type="molecule type" value="Genomic_DNA"/>
</dbReference>
<dbReference type="InterPro" id="IPR036650">
    <property type="entry name" value="CAT_RNA-bd_dom_sf"/>
</dbReference>
<dbReference type="InterPro" id="IPR036634">
    <property type="entry name" value="PRD_sf"/>
</dbReference>